<comment type="caution">
    <text evidence="3">The sequence shown here is derived from an EMBL/GenBank/DDBJ whole genome shotgun (WGS) entry which is preliminary data.</text>
</comment>
<keyword evidence="4" id="KW-1185">Reference proteome</keyword>
<feature type="domain" description="Gfo/Idh/MocA-like oxidoreductase N-terminal" evidence="1">
    <location>
        <begin position="7"/>
        <end position="129"/>
    </location>
</feature>
<dbReference type="RefSeq" id="WP_154445793.1">
    <property type="nucleotide sequence ID" value="NZ_WIND01000003.1"/>
</dbReference>
<dbReference type="SUPFAM" id="SSF51735">
    <property type="entry name" value="NAD(P)-binding Rossmann-fold domains"/>
    <property type="match status" value="1"/>
</dbReference>
<dbReference type="PANTHER" id="PTHR43377">
    <property type="entry name" value="BILIVERDIN REDUCTASE A"/>
    <property type="match status" value="1"/>
</dbReference>
<gene>
    <name evidence="3" type="ORF">GE300_06725</name>
</gene>
<dbReference type="GO" id="GO:0000166">
    <property type="term" value="F:nucleotide binding"/>
    <property type="evidence" value="ECO:0007669"/>
    <property type="project" value="InterPro"/>
</dbReference>
<name>A0A6L5YZK9_9RHOB</name>
<dbReference type="InterPro" id="IPR036291">
    <property type="entry name" value="NAD(P)-bd_dom_sf"/>
</dbReference>
<dbReference type="Pfam" id="PF02894">
    <property type="entry name" value="GFO_IDH_MocA_C"/>
    <property type="match status" value="1"/>
</dbReference>
<evidence type="ECO:0000313" key="4">
    <source>
        <dbReference type="Proteomes" id="UP000474957"/>
    </source>
</evidence>
<dbReference type="Gene3D" id="3.40.50.720">
    <property type="entry name" value="NAD(P)-binding Rossmann-like Domain"/>
    <property type="match status" value="1"/>
</dbReference>
<proteinExistence type="predicted"/>
<accession>A0A6L5YZK9</accession>
<feature type="domain" description="Gfo/Idh/MocA-like oxidoreductase C-terminal" evidence="2">
    <location>
        <begin position="141"/>
        <end position="403"/>
    </location>
</feature>
<evidence type="ECO:0000313" key="3">
    <source>
        <dbReference type="EMBL" id="MSU89312.1"/>
    </source>
</evidence>
<protein>
    <submittedName>
        <fullName evidence="3">Gfo/Idh/MocA family oxidoreductase</fullName>
    </submittedName>
</protein>
<evidence type="ECO:0000259" key="1">
    <source>
        <dbReference type="Pfam" id="PF01408"/>
    </source>
</evidence>
<dbReference type="AlphaFoldDB" id="A0A6L5YZK9"/>
<sequence>MGTNKRRVAIVGTGHRGVGTWGRDAPATCADEIELVGLSDTNPARLAVARDRLGGNLAVSTDLDRMLAEARPHTLLVCTRDDTHADIIVKALEAGIDVVSEKPMATTAADCRRILEAERRTGRKVNVAFNYRFAPTSRKIRELLAGGRIGTVTSCDFHWYLDTVHGADYFRRWHAYKRHSGSLFVHKATHHFDLLNWWIDADPVQVFAQGALRKYGANGPFRGARCKTCPHAGECEFYFDMGKSEWLESLYEAPAAEDGYVRDACVYREDIDIYDTMSATIRYANDVQVSYSLNAYLPVEGYHLAFNGTHGRLEVRMFERQAFDAPSGRDEILLLGTDRSVERITVDHGPGGHFGGDPLLHRSLFEPQAEDPAGQRAGARAGALSVLTGVAATRSAETGKAVDILPLLDSDA</sequence>
<dbReference type="EMBL" id="WIND01000003">
    <property type="protein sequence ID" value="MSU89312.1"/>
    <property type="molecule type" value="Genomic_DNA"/>
</dbReference>
<reference evidence="3 4" key="1">
    <citation type="submission" date="2019-10" db="EMBL/GenBank/DDBJ databases">
        <title>Cognatihalovulum marinum gen. nov. sp. nov., a new member of the family Rhodobacteraceae isolated from deep seawater of the Northwest Indian Ocean.</title>
        <authorList>
            <person name="Ruan C."/>
            <person name="Wang J."/>
            <person name="Zheng X."/>
            <person name="Song L."/>
            <person name="Zhu Y."/>
            <person name="Huang Y."/>
            <person name="Lu Z."/>
            <person name="Du W."/>
            <person name="Huang L."/>
            <person name="Dai X."/>
        </authorList>
    </citation>
    <scope>NUCLEOTIDE SEQUENCE [LARGE SCALE GENOMIC DNA]</scope>
    <source>
        <strain evidence="3 4">2CG4</strain>
    </source>
</reference>
<dbReference type="InterPro" id="IPR000683">
    <property type="entry name" value="Gfo/Idh/MocA-like_OxRdtase_N"/>
</dbReference>
<dbReference type="Proteomes" id="UP000474957">
    <property type="component" value="Unassembled WGS sequence"/>
</dbReference>
<dbReference type="InterPro" id="IPR051450">
    <property type="entry name" value="Gfo/Idh/MocA_Oxidoreductases"/>
</dbReference>
<dbReference type="PANTHER" id="PTHR43377:SF2">
    <property type="entry name" value="BINDING ROSSMANN FOLD OXIDOREDUCTASE, PUTATIVE (AFU_ORTHOLOGUE AFUA_4G00560)-RELATED"/>
    <property type="match status" value="1"/>
</dbReference>
<dbReference type="Gene3D" id="3.30.360.10">
    <property type="entry name" value="Dihydrodipicolinate Reductase, domain 2"/>
    <property type="match status" value="1"/>
</dbReference>
<dbReference type="SUPFAM" id="SSF55347">
    <property type="entry name" value="Glyceraldehyde-3-phosphate dehydrogenase-like, C-terminal domain"/>
    <property type="match status" value="1"/>
</dbReference>
<organism evidence="3 4">
    <name type="scientific">Halovulum marinum</name>
    <dbReference type="NCBI Taxonomy" id="2662447"/>
    <lineage>
        <taxon>Bacteria</taxon>
        <taxon>Pseudomonadati</taxon>
        <taxon>Pseudomonadota</taxon>
        <taxon>Alphaproteobacteria</taxon>
        <taxon>Rhodobacterales</taxon>
        <taxon>Paracoccaceae</taxon>
        <taxon>Halovulum</taxon>
    </lineage>
</organism>
<dbReference type="InterPro" id="IPR004104">
    <property type="entry name" value="Gfo/Idh/MocA-like_OxRdtase_C"/>
</dbReference>
<dbReference type="Pfam" id="PF01408">
    <property type="entry name" value="GFO_IDH_MocA"/>
    <property type="match status" value="1"/>
</dbReference>
<evidence type="ECO:0000259" key="2">
    <source>
        <dbReference type="Pfam" id="PF02894"/>
    </source>
</evidence>